<keyword evidence="1" id="KW-0540">Nuclease</keyword>
<dbReference type="SMART" id="SM00507">
    <property type="entry name" value="HNHc"/>
    <property type="match status" value="1"/>
</dbReference>
<keyword evidence="2" id="KW-0378">Hydrolase</keyword>
<dbReference type="RefSeq" id="WP_132742681.1">
    <property type="nucleotide sequence ID" value="NZ_SLXK01000001.1"/>
</dbReference>
<proteinExistence type="inferred from homology"/>
<feature type="domain" description="HNH nuclease" evidence="5">
    <location>
        <begin position="51"/>
        <end position="107"/>
    </location>
</feature>
<dbReference type="Gene3D" id="1.10.30.50">
    <property type="match status" value="1"/>
</dbReference>
<comment type="caution">
    <text evidence="6">The sequence shown here is derived from an EMBL/GenBank/DDBJ whole genome shotgun (WGS) entry which is preliminary data.</text>
</comment>
<sequence length="118" mass="13821">MPNKPKRPCNYPTCGQLTTDSYCELHKQERHAYDKQRGNAAQRGYDSRWQKARKTYLAKHPLCLHCLDHGVYAAATVVDHITPHKGDKTLFWDSKNNWQPLCEMHHNRKTAREDMGSW</sequence>
<dbReference type="GO" id="GO:0008270">
    <property type="term" value="F:zinc ion binding"/>
    <property type="evidence" value="ECO:0007669"/>
    <property type="project" value="InterPro"/>
</dbReference>
<protein>
    <recommendedName>
        <fullName evidence="4">Putative HNH nuclease YajD</fullName>
    </recommendedName>
</protein>
<evidence type="ECO:0000259" key="5">
    <source>
        <dbReference type="SMART" id="SM00507"/>
    </source>
</evidence>
<dbReference type="OrthoDB" id="9811997at2"/>
<keyword evidence="7" id="KW-1185">Reference proteome</keyword>
<comment type="similarity">
    <text evidence="3">Belongs to the HNH nuclease family.</text>
</comment>
<name>A0A4R2PE27_9BACL</name>
<evidence type="ECO:0000256" key="2">
    <source>
        <dbReference type="ARBA" id="ARBA00022801"/>
    </source>
</evidence>
<dbReference type="PANTHER" id="PTHR41286">
    <property type="entry name" value="HNH NUCLEASE YAJD-RELATED"/>
    <property type="match status" value="1"/>
</dbReference>
<evidence type="ECO:0000256" key="1">
    <source>
        <dbReference type="ARBA" id="ARBA00022722"/>
    </source>
</evidence>
<dbReference type="Proteomes" id="UP000295416">
    <property type="component" value="Unassembled WGS sequence"/>
</dbReference>
<dbReference type="Pfam" id="PF01844">
    <property type="entry name" value="HNH"/>
    <property type="match status" value="1"/>
</dbReference>
<dbReference type="GO" id="GO:0003676">
    <property type="term" value="F:nucleic acid binding"/>
    <property type="evidence" value="ECO:0007669"/>
    <property type="project" value="InterPro"/>
</dbReference>
<dbReference type="InterPro" id="IPR002711">
    <property type="entry name" value="HNH"/>
</dbReference>
<dbReference type="GO" id="GO:0004519">
    <property type="term" value="F:endonuclease activity"/>
    <property type="evidence" value="ECO:0007669"/>
    <property type="project" value="InterPro"/>
</dbReference>
<gene>
    <name evidence="6" type="ORF">EV207_101153</name>
</gene>
<evidence type="ECO:0000313" key="6">
    <source>
        <dbReference type="EMBL" id="TCP32175.1"/>
    </source>
</evidence>
<dbReference type="GO" id="GO:0005829">
    <property type="term" value="C:cytosol"/>
    <property type="evidence" value="ECO:0007669"/>
    <property type="project" value="TreeGrafter"/>
</dbReference>
<evidence type="ECO:0000256" key="4">
    <source>
        <dbReference type="ARBA" id="ARBA00040194"/>
    </source>
</evidence>
<dbReference type="AlphaFoldDB" id="A0A4R2PE27"/>
<dbReference type="PANTHER" id="PTHR41286:SF1">
    <property type="entry name" value="HNH NUCLEASE YAJD-RELATED"/>
    <property type="match status" value="1"/>
</dbReference>
<evidence type="ECO:0000313" key="7">
    <source>
        <dbReference type="Proteomes" id="UP000295416"/>
    </source>
</evidence>
<evidence type="ECO:0000256" key="3">
    <source>
        <dbReference type="ARBA" id="ARBA00038412"/>
    </source>
</evidence>
<dbReference type="GO" id="GO:0016787">
    <property type="term" value="F:hydrolase activity"/>
    <property type="evidence" value="ECO:0007669"/>
    <property type="project" value="UniProtKB-KW"/>
</dbReference>
<dbReference type="CDD" id="cd00085">
    <property type="entry name" value="HNHc"/>
    <property type="match status" value="1"/>
</dbReference>
<organism evidence="6 7">
    <name type="scientific">Scopulibacillus darangshiensis</name>
    <dbReference type="NCBI Taxonomy" id="442528"/>
    <lineage>
        <taxon>Bacteria</taxon>
        <taxon>Bacillati</taxon>
        <taxon>Bacillota</taxon>
        <taxon>Bacilli</taxon>
        <taxon>Bacillales</taxon>
        <taxon>Sporolactobacillaceae</taxon>
        <taxon>Scopulibacillus</taxon>
    </lineage>
</organism>
<dbReference type="EMBL" id="SLXK01000001">
    <property type="protein sequence ID" value="TCP32175.1"/>
    <property type="molecule type" value="Genomic_DNA"/>
</dbReference>
<accession>A0A4R2PE27</accession>
<dbReference type="InterPro" id="IPR003615">
    <property type="entry name" value="HNH_nuc"/>
</dbReference>
<reference evidence="6 7" key="1">
    <citation type="submission" date="2019-03" db="EMBL/GenBank/DDBJ databases">
        <title>Genomic Encyclopedia of Type Strains, Phase IV (KMG-IV): sequencing the most valuable type-strain genomes for metagenomic binning, comparative biology and taxonomic classification.</title>
        <authorList>
            <person name="Goeker M."/>
        </authorList>
    </citation>
    <scope>NUCLEOTIDE SEQUENCE [LARGE SCALE GENOMIC DNA]</scope>
    <source>
        <strain evidence="6 7">DSM 19377</strain>
    </source>
</reference>